<accession>A0A549TD03</accession>
<gene>
    <name evidence="1" type="ORF">FNA46_07895</name>
</gene>
<proteinExistence type="predicted"/>
<evidence type="ECO:0000313" key="1">
    <source>
        <dbReference type="EMBL" id="TRL39848.1"/>
    </source>
</evidence>
<protein>
    <recommendedName>
        <fullName evidence="3">Phage protein</fullName>
    </recommendedName>
</protein>
<evidence type="ECO:0008006" key="3">
    <source>
        <dbReference type="Google" id="ProtNLM"/>
    </source>
</evidence>
<keyword evidence="2" id="KW-1185">Reference proteome</keyword>
<evidence type="ECO:0000313" key="2">
    <source>
        <dbReference type="Proteomes" id="UP000316801"/>
    </source>
</evidence>
<name>A0A549TD03_9HYPH</name>
<dbReference type="AlphaFoldDB" id="A0A549TD03"/>
<comment type="caution">
    <text evidence="1">The sequence shown here is derived from an EMBL/GenBank/DDBJ whole genome shotgun (WGS) entry which is preliminary data.</text>
</comment>
<dbReference type="Proteomes" id="UP000316801">
    <property type="component" value="Unassembled WGS sequence"/>
</dbReference>
<sequence length="173" mass="19628">MSDALWTAESNQNYYPPQILRYDPAPKGKTLPDGRKAVSMTFPVLQLTDWVAQPDKVADEIARRLNATEGQSKAALDVLLERRRQVQDEKFSPDHDDRYQHGELERAAASYALYKCQPQGPLWWFSAVWAWPMKWFKSKSHRENLVRAAALLIAAIECIDRAEARSAKEGGAA</sequence>
<reference evidence="1 2" key="1">
    <citation type="submission" date="2019-07" db="EMBL/GenBank/DDBJ databases">
        <title>Ln-dependent methylotrophs.</title>
        <authorList>
            <person name="Tani A."/>
        </authorList>
    </citation>
    <scope>NUCLEOTIDE SEQUENCE [LARGE SCALE GENOMIC DNA]</scope>
    <source>
        <strain evidence="1 2">SM12</strain>
    </source>
</reference>
<dbReference type="RefSeq" id="WP_143124655.1">
    <property type="nucleotide sequence ID" value="NZ_VJMG01000017.1"/>
</dbReference>
<dbReference type="EMBL" id="VJMG01000017">
    <property type="protein sequence ID" value="TRL39848.1"/>
    <property type="molecule type" value="Genomic_DNA"/>
</dbReference>
<organism evidence="1 2">
    <name type="scientific">Rhizobium straminoryzae</name>
    <dbReference type="NCBI Taxonomy" id="1387186"/>
    <lineage>
        <taxon>Bacteria</taxon>
        <taxon>Pseudomonadati</taxon>
        <taxon>Pseudomonadota</taxon>
        <taxon>Alphaproteobacteria</taxon>
        <taxon>Hyphomicrobiales</taxon>
        <taxon>Rhizobiaceae</taxon>
        <taxon>Rhizobium/Agrobacterium group</taxon>
        <taxon>Rhizobium</taxon>
    </lineage>
</organism>